<keyword evidence="6" id="KW-0560">Oxidoreductase</keyword>
<dbReference type="InterPro" id="IPR003819">
    <property type="entry name" value="TauD/TfdA-like"/>
</dbReference>
<evidence type="ECO:0000256" key="3">
    <source>
        <dbReference type="ARBA" id="ARBA00008654"/>
    </source>
</evidence>
<feature type="domain" description="TauD/TfdA-like" evidence="8">
    <location>
        <begin position="136"/>
        <end position="373"/>
    </location>
</feature>
<dbReference type="InterPro" id="IPR042098">
    <property type="entry name" value="TauD-like_sf"/>
</dbReference>
<evidence type="ECO:0000256" key="7">
    <source>
        <dbReference type="ARBA" id="ARBA00023004"/>
    </source>
</evidence>
<dbReference type="GO" id="GO:0016706">
    <property type="term" value="F:2-oxoglutarate-dependent dioxygenase activity"/>
    <property type="evidence" value="ECO:0007669"/>
    <property type="project" value="UniProtKB-ARBA"/>
</dbReference>
<dbReference type="PANTHER" id="PTHR10696:SF25">
    <property type="entry name" value="OXIDOREDUCTASE AIM17-RELATED"/>
    <property type="match status" value="1"/>
</dbReference>
<evidence type="ECO:0000313" key="9">
    <source>
        <dbReference type="EMBL" id="SHJ33834.1"/>
    </source>
</evidence>
<dbReference type="InterPro" id="IPR050411">
    <property type="entry name" value="AlphaKG_dependent_hydroxylases"/>
</dbReference>
<evidence type="ECO:0000313" key="10">
    <source>
        <dbReference type="Proteomes" id="UP000183982"/>
    </source>
</evidence>
<dbReference type="Pfam" id="PF02668">
    <property type="entry name" value="TauD"/>
    <property type="match status" value="1"/>
</dbReference>
<evidence type="ECO:0000256" key="1">
    <source>
        <dbReference type="ARBA" id="ARBA00001954"/>
    </source>
</evidence>
<dbReference type="GO" id="GO:0045329">
    <property type="term" value="P:carnitine biosynthetic process"/>
    <property type="evidence" value="ECO:0007669"/>
    <property type="project" value="TreeGrafter"/>
</dbReference>
<keyword evidence="7" id="KW-0408">Iron</keyword>
<evidence type="ECO:0000259" key="8">
    <source>
        <dbReference type="Pfam" id="PF02668"/>
    </source>
</evidence>
<dbReference type="FunFam" id="3.60.130.10:FF:000001">
    <property type="entry name" value="Trimethyllysine dioxygenase, mitochondrial"/>
    <property type="match status" value="1"/>
</dbReference>
<dbReference type="EMBL" id="FQZQ01000007">
    <property type="protein sequence ID" value="SHJ33834.1"/>
    <property type="molecule type" value="Genomic_DNA"/>
</dbReference>
<dbReference type="Proteomes" id="UP000183982">
    <property type="component" value="Unassembled WGS sequence"/>
</dbReference>
<accession>A0A1M6IHG3</accession>
<dbReference type="STRING" id="1470563.SAMN05444000_107120"/>
<dbReference type="Gene3D" id="3.60.130.10">
    <property type="entry name" value="Clavaminate synthase-like"/>
    <property type="match status" value="1"/>
</dbReference>
<keyword evidence="4" id="KW-0479">Metal-binding</keyword>
<dbReference type="CDD" id="cd00250">
    <property type="entry name" value="CAS_like"/>
    <property type="match status" value="1"/>
</dbReference>
<proteinExistence type="inferred from homology"/>
<evidence type="ECO:0000256" key="5">
    <source>
        <dbReference type="ARBA" id="ARBA00022964"/>
    </source>
</evidence>
<dbReference type="InterPro" id="IPR038492">
    <property type="entry name" value="GBBH-like_N_sf"/>
</dbReference>
<comment type="similarity">
    <text evidence="3">Belongs to the gamma-BBH/TMLD family.</text>
</comment>
<sequence length="390" mass="43227">MCTLVQKTDLWDFWIMTQVSLIDGGRILTLDTADGPKRFHAIWLRDNAIDGATRDPVNGQRLITLADLSLDVTISAASVNGDHLTLEFAPEQHKANYDLTWLATHAYDNAQPRTAGQLAEGVEAWDNTLNADVPAGDYAALTRDDTARRNWLEAIRRYGFAKVTNLPVENGNLYKIVDLFGYVRETNYGRHFEVRTEVNPVNLAYTGLGLQAHTDNPYRDPVPSIQVLSCLDNSAAGGENMVVDGYACALRLKAENPEGFDLLAKYTARFSYSGSAGVKLQSRRPMIELDPDGTLRAVRFNSRSIAPLTDIPFDEMTAYYAAYRQLSDIIDDESMEVIFKLEPGEAFVVDNTRVLHARKGYSGEGSRWLQGCYADKDGVLSTLAALEESA</sequence>
<evidence type="ECO:0000256" key="2">
    <source>
        <dbReference type="ARBA" id="ARBA00001961"/>
    </source>
</evidence>
<evidence type="ECO:0000256" key="4">
    <source>
        <dbReference type="ARBA" id="ARBA00022723"/>
    </source>
</evidence>
<protein>
    <submittedName>
        <fullName evidence="9">Gamma-butyrobetaine dioxygenase</fullName>
    </submittedName>
</protein>
<gene>
    <name evidence="9" type="ORF">SAMN05444000_107120</name>
</gene>
<reference evidence="10" key="1">
    <citation type="submission" date="2016-11" db="EMBL/GenBank/DDBJ databases">
        <authorList>
            <person name="Varghese N."/>
            <person name="Submissions S."/>
        </authorList>
    </citation>
    <scope>NUCLEOTIDE SEQUENCE [LARGE SCALE GENOMIC DNA]</scope>
    <source>
        <strain evidence="10">DSM 100564</strain>
    </source>
</reference>
<keyword evidence="5 9" id="KW-0223">Dioxygenase</keyword>
<dbReference type="Gene3D" id="3.30.2020.30">
    <property type="match status" value="1"/>
</dbReference>
<comment type="cofactor">
    <cofactor evidence="1">
        <name>Fe(2+)</name>
        <dbReference type="ChEBI" id="CHEBI:29033"/>
    </cofactor>
</comment>
<organism evidence="9 10">
    <name type="scientific">Shimia gijangensis</name>
    <dbReference type="NCBI Taxonomy" id="1470563"/>
    <lineage>
        <taxon>Bacteria</taxon>
        <taxon>Pseudomonadati</taxon>
        <taxon>Pseudomonadota</taxon>
        <taxon>Alphaproteobacteria</taxon>
        <taxon>Rhodobacterales</taxon>
        <taxon>Roseobacteraceae</taxon>
    </lineage>
</organism>
<comment type="cofactor">
    <cofactor evidence="2">
        <name>L-ascorbate</name>
        <dbReference type="ChEBI" id="CHEBI:38290"/>
    </cofactor>
</comment>
<keyword evidence="10" id="KW-1185">Reference proteome</keyword>
<dbReference type="GO" id="GO:0046872">
    <property type="term" value="F:metal ion binding"/>
    <property type="evidence" value="ECO:0007669"/>
    <property type="project" value="UniProtKB-KW"/>
</dbReference>
<dbReference type="SUPFAM" id="SSF51197">
    <property type="entry name" value="Clavaminate synthase-like"/>
    <property type="match status" value="1"/>
</dbReference>
<dbReference type="AlphaFoldDB" id="A0A1M6IHG3"/>
<dbReference type="PANTHER" id="PTHR10696">
    <property type="entry name" value="GAMMA-BUTYROBETAINE HYDROXYLASE-RELATED"/>
    <property type="match status" value="1"/>
</dbReference>
<evidence type="ECO:0000256" key="6">
    <source>
        <dbReference type="ARBA" id="ARBA00023002"/>
    </source>
</evidence>
<name>A0A1M6IHG3_9RHOB</name>